<dbReference type="SUPFAM" id="SSF89796">
    <property type="entry name" value="CoA-transferase family III (CaiB/BaiF)"/>
    <property type="match status" value="1"/>
</dbReference>
<keyword evidence="1 3" id="KW-0808">Transferase</keyword>
<gene>
    <name evidence="3" type="ORF">ARTSIC4J27_2098</name>
</gene>
<feature type="region of interest" description="Disordered" evidence="2">
    <location>
        <begin position="362"/>
        <end position="406"/>
    </location>
</feature>
<dbReference type="PANTHER" id="PTHR48207:SF3">
    <property type="entry name" value="SUCCINATE--HYDROXYMETHYLGLUTARATE COA-TRANSFERASE"/>
    <property type="match status" value="1"/>
</dbReference>
<dbReference type="InterPro" id="IPR044855">
    <property type="entry name" value="CoA-Trfase_III_dom3_sf"/>
</dbReference>
<evidence type="ECO:0000313" key="4">
    <source>
        <dbReference type="Proteomes" id="UP000035722"/>
    </source>
</evidence>
<evidence type="ECO:0000256" key="2">
    <source>
        <dbReference type="SAM" id="MobiDB-lite"/>
    </source>
</evidence>
<organism evidence="3 4">
    <name type="scientific">Pseudarthrobacter siccitolerans</name>
    <dbReference type="NCBI Taxonomy" id="861266"/>
    <lineage>
        <taxon>Bacteria</taxon>
        <taxon>Bacillati</taxon>
        <taxon>Actinomycetota</taxon>
        <taxon>Actinomycetes</taxon>
        <taxon>Micrococcales</taxon>
        <taxon>Micrococcaceae</taxon>
        <taxon>Pseudarthrobacter</taxon>
    </lineage>
</organism>
<dbReference type="Pfam" id="PF02515">
    <property type="entry name" value="CoA_transf_3"/>
    <property type="match status" value="1"/>
</dbReference>
<evidence type="ECO:0000256" key="1">
    <source>
        <dbReference type="ARBA" id="ARBA00022679"/>
    </source>
</evidence>
<dbReference type="RefSeq" id="WP_050055074.1">
    <property type="nucleotide sequence ID" value="NZ_CAQI01000042.1"/>
</dbReference>
<dbReference type="PANTHER" id="PTHR48207">
    <property type="entry name" value="SUCCINATE--HYDROXYMETHYLGLUTARATE COA-TRANSFERASE"/>
    <property type="match status" value="1"/>
</dbReference>
<protein>
    <submittedName>
        <fullName evidence="3">CoA-transferase III family protein</fullName>
    </submittedName>
</protein>
<comment type="caution">
    <text evidence="3">The sequence shown here is derived from an EMBL/GenBank/DDBJ whole genome shotgun (WGS) entry which is preliminary data.</text>
</comment>
<accession>A0A024H299</accession>
<feature type="compositionally biased region" description="Basic and acidic residues" evidence="2">
    <location>
        <begin position="379"/>
        <end position="389"/>
    </location>
</feature>
<dbReference type="Gene3D" id="3.40.50.10540">
    <property type="entry name" value="Crotonobetainyl-coa:carnitine coa-transferase, domain 1"/>
    <property type="match status" value="1"/>
</dbReference>
<evidence type="ECO:0000313" key="3">
    <source>
        <dbReference type="EMBL" id="CCQ46138.1"/>
    </source>
</evidence>
<dbReference type="InterPro" id="IPR050483">
    <property type="entry name" value="CoA-transferase_III_domain"/>
</dbReference>
<dbReference type="GO" id="GO:0008410">
    <property type="term" value="F:CoA-transferase activity"/>
    <property type="evidence" value="ECO:0007669"/>
    <property type="project" value="TreeGrafter"/>
</dbReference>
<keyword evidence="4" id="KW-1185">Reference proteome</keyword>
<dbReference type="AlphaFoldDB" id="A0A024H299"/>
<dbReference type="EMBL" id="CAQI01000042">
    <property type="protein sequence ID" value="CCQ46138.1"/>
    <property type="molecule type" value="Genomic_DNA"/>
</dbReference>
<dbReference type="STRING" id="861266.ARTSIC4J27_2098"/>
<proteinExistence type="predicted"/>
<dbReference type="InterPro" id="IPR003673">
    <property type="entry name" value="CoA-Trfase_fam_III"/>
</dbReference>
<sequence length="406" mass="44632">MRPLEGLRVLELGQYIAAPYCAMILADLGAEVIKIEKPDSGDPRRVYDPLVQTDAGALSGGFLSYNRNKKSVTLDLSSPTDRLAYLALAGTADIIVENLRPGAVDKLGIGYDALREENPRLVYCAISGYGRLNSHRGEFSDRPAFDTAIQAMGGLMSVTGETSGPPLPTVTGFADIYTAVYASVGILAAIQGRERTGSGSFVDQSMYDTVASLLERELMLWDFTKEKRVRGVDRYAPLGSLQASDGFVALILPTDEMWRRLCKAIDRPDLLDHPLLGSVMNRAENFATVIRPEAEKWTYTRTRRQIVESFAAAGLPAGETQTIDELYDCPHLDARHMFISIDDQFAGKHRMIRTPILMDAYEEPRPDSAPELGANNKELLQDLKPRSGNERTGAPPKDHILLGAEQ</sequence>
<dbReference type="OrthoDB" id="9797653at2"/>
<name>A0A024H299_9MICC</name>
<dbReference type="InterPro" id="IPR023606">
    <property type="entry name" value="CoA-Trfase_III_dom_1_sf"/>
</dbReference>
<reference evidence="4" key="1">
    <citation type="journal article" date="2014" name="Genome Announc.">
        <title>Genome Sequence of Arthrobacter siccitolerans 4J27, a Xeroprotectant-Producing Desiccation-Tolerant Microorganism.</title>
        <authorList>
            <person name="Manzanera M."/>
            <person name="Santa-Cruz-Calvo L."/>
            <person name="Vilchez J.I."/>
            <person name="Garcia-Fontana C."/>
            <person name="Silva-Castro G.A."/>
            <person name="Calvo C."/>
            <person name="Gonzalez-Lopez J."/>
        </authorList>
    </citation>
    <scope>NUCLEOTIDE SEQUENCE [LARGE SCALE GENOMIC DNA]</scope>
    <source>
        <strain evidence="4">4J27</strain>
    </source>
</reference>
<dbReference type="Proteomes" id="UP000035722">
    <property type="component" value="Unassembled WGS sequence"/>
</dbReference>
<dbReference type="Gene3D" id="3.30.1540.10">
    <property type="entry name" value="formyl-coa transferase, domain 3"/>
    <property type="match status" value="1"/>
</dbReference>